<proteinExistence type="predicted"/>
<protein>
    <submittedName>
        <fullName evidence="2">Uncharacterized protein</fullName>
    </submittedName>
</protein>
<comment type="caution">
    <text evidence="2">The sequence shown here is derived from an EMBL/GenBank/DDBJ whole genome shotgun (WGS) entry which is preliminary data.</text>
</comment>
<evidence type="ECO:0000256" key="1">
    <source>
        <dbReference type="SAM" id="MobiDB-lite"/>
    </source>
</evidence>
<feature type="compositionally biased region" description="Polar residues" evidence="1">
    <location>
        <begin position="32"/>
        <end position="41"/>
    </location>
</feature>
<feature type="region of interest" description="Disordered" evidence="1">
    <location>
        <begin position="32"/>
        <end position="51"/>
    </location>
</feature>
<evidence type="ECO:0000313" key="2">
    <source>
        <dbReference type="EMBL" id="MBA4867141.1"/>
    </source>
</evidence>
<accession>A0A7W2D9D4</accession>
<dbReference type="AlphaFoldDB" id="A0A7W2D9D4"/>
<sequence length="51" mass="5754">MPHDLEPDVLRLELIELGDAFRAYQQRTEPSLSFWPSSTSARPARPLCGPT</sequence>
<dbReference type="Proteomes" id="UP000586976">
    <property type="component" value="Unassembled WGS sequence"/>
</dbReference>
<keyword evidence="3" id="KW-1185">Reference proteome</keyword>
<organism evidence="2 3">
    <name type="scientific">Streptomyces himalayensis subsp. aureolus</name>
    <dbReference type="NCBI Taxonomy" id="2758039"/>
    <lineage>
        <taxon>Bacteria</taxon>
        <taxon>Bacillati</taxon>
        <taxon>Actinomycetota</taxon>
        <taxon>Actinomycetes</taxon>
        <taxon>Kitasatosporales</taxon>
        <taxon>Streptomycetaceae</taxon>
        <taxon>Streptomyces</taxon>
        <taxon>Streptomyces himalayensis</taxon>
    </lineage>
</organism>
<dbReference type="RefSeq" id="WP_181868465.1">
    <property type="nucleotide sequence ID" value="NZ_JACEQY010000095.1"/>
</dbReference>
<evidence type="ECO:0000313" key="3">
    <source>
        <dbReference type="Proteomes" id="UP000586976"/>
    </source>
</evidence>
<gene>
    <name evidence="2" type="ORF">H1V43_38840</name>
</gene>
<dbReference type="EMBL" id="JACEQY010000095">
    <property type="protein sequence ID" value="MBA4867141.1"/>
    <property type="molecule type" value="Genomic_DNA"/>
</dbReference>
<name>A0A7W2D9D4_9ACTN</name>
<reference evidence="2 3" key="1">
    <citation type="submission" date="2020-07" db="EMBL/GenBank/DDBJ databases">
        <title>Streptomyces isolated from Indian soil.</title>
        <authorList>
            <person name="Mandal S."/>
            <person name="Maiti P.K."/>
        </authorList>
    </citation>
    <scope>NUCLEOTIDE SEQUENCE [LARGE SCALE GENOMIC DNA]</scope>
    <source>
        <strain evidence="2 3">PSKA54</strain>
    </source>
</reference>